<protein>
    <submittedName>
        <fullName evidence="1">Uncharacterized protein</fullName>
    </submittedName>
</protein>
<name>A0A4C1WYT8_EUMVA</name>
<reference evidence="1 2" key="1">
    <citation type="journal article" date="2019" name="Commun. Biol.">
        <title>The bagworm genome reveals a unique fibroin gene that provides high tensile strength.</title>
        <authorList>
            <person name="Kono N."/>
            <person name="Nakamura H."/>
            <person name="Ohtoshi R."/>
            <person name="Tomita M."/>
            <person name="Numata K."/>
            <person name="Arakawa K."/>
        </authorList>
    </citation>
    <scope>NUCLEOTIDE SEQUENCE [LARGE SCALE GENOMIC DNA]</scope>
</reference>
<dbReference type="Proteomes" id="UP000299102">
    <property type="component" value="Unassembled WGS sequence"/>
</dbReference>
<sequence>MTDLILDIVLISVHLQRRHKRYAGMYIRMPRVGLAIVKSDSAFKYNSYARDFSANNDENGNEIKERQLEKERDKVMLSKNDVWSLLAHPLDGRLCLSTIPRNGTIERARGASAGRGRRATAKPG</sequence>
<dbReference type="AlphaFoldDB" id="A0A4C1WYT8"/>
<dbReference type="EMBL" id="BGZK01000664">
    <property type="protein sequence ID" value="GBP55287.1"/>
    <property type="molecule type" value="Genomic_DNA"/>
</dbReference>
<accession>A0A4C1WYT8</accession>
<keyword evidence="2" id="KW-1185">Reference proteome</keyword>
<gene>
    <name evidence="1" type="ORF">EVAR_24483_1</name>
</gene>
<comment type="caution">
    <text evidence="1">The sequence shown here is derived from an EMBL/GenBank/DDBJ whole genome shotgun (WGS) entry which is preliminary data.</text>
</comment>
<organism evidence="1 2">
    <name type="scientific">Eumeta variegata</name>
    <name type="common">Bagworm moth</name>
    <name type="synonym">Eumeta japonica</name>
    <dbReference type="NCBI Taxonomy" id="151549"/>
    <lineage>
        <taxon>Eukaryota</taxon>
        <taxon>Metazoa</taxon>
        <taxon>Ecdysozoa</taxon>
        <taxon>Arthropoda</taxon>
        <taxon>Hexapoda</taxon>
        <taxon>Insecta</taxon>
        <taxon>Pterygota</taxon>
        <taxon>Neoptera</taxon>
        <taxon>Endopterygota</taxon>
        <taxon>Lepidoptera</taxon>
        <taxon>Glossata</taxon>
        <taxon>Ditrysia</taxon>
        <taxon>Tineoidea</taxon>
        <taxon>Psychidae</taxon>
        <taxon>Oiketicinae</taxon>
        <taxon>Eumeta</taxon>
    </lineage>
</organism>
<evidence type="ECO:0000313" key="2">
    <source>
        <dbReference type="Proteomes" id="UP000299102"/>
    </source>
</evidence>
<evidence type="ECO:0000313" key="1">
    <source>
        <dbReference type="EMBL" id="GBP55287.1"/>
    </source>
</evidence>
<proteinExistence type="predicted"/>